<feature type="domain" description="FAD dependent oxidoreductase" evidence="32">
    <location>
        <begin position="4"/>
        <end position="363"/>
    </location>
</feature>
<evidence type="ECO:0000256" key="13">
    <source>
        <dbReference type="ARBA" id="ARBA00023018"/>
    </source>
</evidence>
<comment type="catalytic activity">
    <reaction evidence="24">
        <text>D-serine + O2 + H2O = 3-hydroxypyruvate + H2O2 + NH4(+)</text>
        <dbReference type="Rhea" id="RHEA:70951"/>
        <dbReference type="ChEBI" id="CHEBI:15377"/>
        <dbReference type="ChEBI" id="CHEBI:15379"/>
        <dbReference type="ChEBI" id="CHEBI:16240"/>
        <dbReference type="ChEBI" id="CHEBI:17180"/>
        <dbReference type="ChEBI" id="CHEBI:28938"/>
        <dbReference type="ChEBI" id="CHEBI:35247"/>
    </reaction>
    <physiologicalReaction direction="left-to-right" evidence="24">
        <dbReference type="Rhea" id="RHEA:70952"/>
    </physiologicalReaction>
</comment>
<evidence type="ECO:0000256" key="12">
    <source>
        <dbReference type="ARBA" id="ARBA00023002"/>
    </source>
</evidence>
<evidence type="ECO:0000256" key="3">
    <source>
        <dbReference type="ARBA" id="ARBA00004514"/>
    </source>
</evidence>
<evidence type="ECO:0000256" key="27">
    <source>
        <dbReference type="ARBA" id="ARBA00049123"/>
    </source>
</evidence>
<keyword evidence="6" id="KW-0963">Cytoplasm</keyword>
<evidence type="ECO:0000256" key="15">
    <source>
        <dbReference type="ARBA" id="ARBA00023273"/>
    </source>
</evidence>
<gene>
    <name evidence="33" type="primary">Ddo-002</name>
</gene>
<comment type="catalytic activity">
    <reaction evidence="19">
        <text>D-proline + O2 = 1-pyrroline-2-carboxylate + H2O2</text>
        <dbReference type="Rhea" id="RHEA:78259"/>
        <dbReference type="ChEBI" id="CHEBI:15379"/>
        <dbReference type="ChEBI" id="CHEBI:16240"/>
        <dbReference type="ChEBI" id="CHEBI:39785"/>
        <dbReference type="ChEBI" id="CHEBI:57726"/>
    </reaction>
    <physiologicalReaction direction="left-to-right" evidence="19">
        <dbReference type="Rhea" id="RHEA:78260"/>
    </physiologicalReaction>
</comment>
<dbReference type="PROSITE" id="PS00677">
    <property type="entry name" value="DAO"/>
    <property type="match status" value="1"/>
</dbReference>
<evidence type="ECO:0000313" key="33">
    <source>
        <dbReference type="EMBL" id="CAB3236655.1"/>
    </source>
</evidence>
<dbReference type="GO" id="GO:0019478">
    <property type="term" value="P:D-amino acid catabolic process"/>
    <property type="evidence" value="ECO:0007669"/>
    <property type="project" value="TreeGrafter"/>
</dbReference>
<feature type="chain" id="PRO_5026168941" description="D-amino-acid oxidase" evidence="31">
    <location>
        <begin position="23"/>
        <end position="374"/>
    </location>
</feature>
<dbReference type="EC" id="1.4.3.3" evidence="17"/>
<dbReference type="GO" id="GO:0003884">
    <property type="term" value="F:D-amino-acid oxidase activity"/>
    <property type="evidence" value="ECO:0007669"/>
    <property type="project" value="UniProtKB-EC"/>
</dbReference>
<comment type="catalytic activity">
    <reaction evidence="20">
        <text>D-tryptophan + O2 + H2O = indole-3-pyruvate + H2O2 + NH4(+)</text>
        <dbReference type="Rhea" id="RHEA:78247"/>
        <dbReference type="ChEBI" id="CHEBI:15377"/>
        <dbReference type="ChEBI" id="CHEBI:15379"/>
        <dbReference type="ChEBI" id="CHEBI:16240"/>
        <dbReference type="ChEBI" id="CHEBI:17640"/>
        <dbReference type="ChEBI" id="CHEBI:28938"/>
        <dbReference type="ChEBI" id="CHEBI:57719"/>
    </reaction>
    <physiologicalReaction direction="left-to-right" evidence="20">
        <dbReference type="Rhea" id="RHEA:78248"/>
    </physiologicalReaction>
</comment>
<evidence type="ECO:0000256" key="17">
    <source>
        <dbReference type="ARBA" id="ARBA00039101"/>
    </source>
</evidence>
<comment type="catalytic activity">
    <reaction evidence="29">
        <text>D-leucine + O2 + H2O = 4-methyl-2-oxopentanoate + H2O2 + NH4(+)</text>
        <dbReference type="Rhea" id="RHEA:78211"/>
        <dbReference type="ChEBI" id="CHEBI:15377"/>
        <dbReference type="ChEBI" id="CHEBI:15379"/>
        <dbReference type="ChEBI" id="CHEBI:16240"/>
        <dbReference type="ChEBI" id="CHEBI:17865"/>
        <dbReference type="ChEBI" id="CHEBI:28938"/>
        <dbReference type="ChEBI" id="CHEBI:143079"/>
    </reaction>
    <physiologicalReaction direction="left-to-right" evidence="29">
        <dbReference type="Rhea" id="RHEA:78212"/>
    </physiologicalReaction>
</comment>
<evidence type="ECO:0000256" key="22">
    <source>
        <dbReference type="ARBA" id="ARBA00048252"/>
    </source>
</evidence>
<protein>
    <recommendedName>
        <fullName evidence="18">D-amino-acid oxidase</fullName>
        <ecNumber evidence="17">1.4.3.3</ecNumber>
    </recommendedName>
</protein>
<comment type="catalytic activity">
    <reaction evidence="21">
        <text>D-dopa + O2 + H2O = 3-(3,4-dihydroxyphenyl)pyruvate + H2O2 + NH4(+)</text>
        <dbReference type="Rhea" id="RHEA:70971"/>
        <dbReference type="ChEBI" id="CHEBI:15377"/>
        <dbReference type="ChEBI" id="CHEBI:15379"/>
        <dbReference type="ChEBI" id="CHEBI:16240"/>
        <dbReference type="ChEBI" id="CHEBI:28938"/>
        <dbReference type="ChEBI" id="CHEBI:29055"/>
        <dbReference type="ChEBI" id="CHEBI:149689"/>
    </reaction>
    <physiologicalReaction direction="left-to-right" evidence="21">
        <dbReference type="Rhea" id="RHEA:70972"/>
    </physiologicalReaction>
</comment>
<sequence>MTLKIAVIGAGVVGLSSALCLAQNFPTCEVTVIASEFYPERQGITSVHGFGIIGHRREGLNTNPKVSDWLLKTREYCRRMHPTVAELAGIRPIDAILTFHEKGEQGLNSVLPERARHLQNLKKITEKQAKELLPLSQDGAMEMLFPPLKAEHNLFAFETSTYVIDSSLYLPWLKNELASLKMSNGEARVTFVCRKISTLDELTSEFDLVVNCAGFNAGRITNDPNIFPIRGQYISIEKTIGIEKVIAGRETVVCPRVNDICLGGVYQEGRSDTQVDPQDTESILRRCETLVPAVKGAKVLRVDVGIRPARYGGARLELEWWQRNLKPSSEVLNAKKLPVIHNYGHGGTGFAVHWGCALEVARLAKSTYSERAKL</sequence>
<evidence type="ECO:0000256" key="1">
    <source>
        <dbReference type="ARBA" id="ARBA00001974"/>
    </source>
</evidence>
<evidence type="ECO:0000256" key="19">
    <source>
        <dbReference type="ARBA" id="ARBA00044716"/>
    </source>
</evidence>
<evidence type="ECO:0000256" key="7">
    <source>
        <dbReference type="ARBA" id="ARBA00022525"/>
    </source>
</evidence>
<keyword evidence="8" id="KW-0597">Phosphoprotein</keyword>
<dbReference type="PANTHER" id="PTHR11530:SF15">
    <property type="entry name" value="D-AMINO-ACID OXIDASE"/>
    <property type="match status" value="1"/>
</dbReference>
<evidence type="ECO:0000256" key="9">
    <source>
        <dbReference type="ARBA" id="ARBA00022630"/>
    </source>
</evidence>
<feature type="binding site" evidence="30">
    <location>
        <begin position="45"/>
        <end position="46"/>
    </location>
    <ligand>
        <name>FAD</name>
        <dbReference type="ChEBI" id="CHEBI:57692"/>
    </ligand>
</feature>
<comment type="cofactor">
    <cofactor evidence="1 30">
        <name>FAD</name>
        <dbReference type="ChEBI" id="CHEBI:57692"/>
    </cofactor>
</comment>
<evidence type="ECO:0000256" key="21">
    <source>
        <dbReference type="ARBA" id="ARBA00048079"/>
    </source>
</evidence>
<evidence type="ECO:0000259" key="32">
    <source>
        <dbReference type="Pfam" id="PF01266"/>
    </source>
</evidence>
<evidence type="ECO:0000256" key="24">
    <source>
        <dbReference type="ARBA" id="ARBA00048643"/>
    </source>
</evidence>
<evidence type="ECO:0000256" key="26">
    <source>
        <dbReference type="ARBA" id="ARBA00048747"/>
    </source>
</evidence>
<evidence type="ECO:0000256" key="23">
    <source>
        <dbReference type="ARBA" id="ARBA00048401"/>
    </source>
</evidence>
<dbReference type="SUPFAM" id="SSF51971">
    <property type="entry name" value="Nucleotide-binding domain"/>
    <property type="match status" value="1"/>
</dbReference>
<organism evidence="33">
    <name type="scientific">Phallusia mammillata</name>
    <dbReference type="NCBI Taxonomy" id="59560"/>
    <lineage>
        <taxon>Eukaryota</taxon>
        <taxon>Metazoa</taxon>
        <taxon>Chordata</taxon>
        <taxon>Tunicata</taxon>
        <taxon>Ascidiacea</taxon>
        <taxon>Phlebobranchia</taxon>
        <taxon>Ascidiidae</taxon>
        <taxon>Phallusia</taxon>
    </lineage>
</organism>
<evidence type="ECO:0000256" key="14">
    <source>
        <dbReference type="ARBA" id="ARBA00023140"/>
    </source>
</evidence>
<dbReference type="InterPro" id="IPR023209">
    <property type="entry name" value="DAO"/>
</dbReference>
<dbReference type="Pfam" id="PF01266">
    <property type="entry name" value="DAO"/>
    <property type="match status" value="1"/>
</dbReference>
<dbReference type="GO" id="GO:0005576">
    <property type="term" value="C:extracellular region"/>
    <property type="evidence" value="ECO:0007669"/>
    <property type="project" value="UniProtKB-SubCell"/>
</dbReference>
<feature type="binding site" evidence="30">
    <location>
        <position position="307"/>
    </location>
    <ligand>
        <name>D-dopa</name>
        <dbReference type="ChEBI" id="CHEBI:149689"/>
    </ligand>
</feature>
<comment type="catalytic activity">
    <reaction evidence="22">
        <text>D-phenylalanine + O2 + H2O = 3-phenylpyruvate + H2O2 + NH4(+)</text>
        <dbReference type="Rhea" id="RHEA:70963"/>
        <dbReference type="ChEBI" id="CHEBI:15377"/>
        <dbReference type="ChEBI" id="CHEBI:15379"/>
        <dbReference type="ChEBI" id="CHEBI:16240"/>
        <dbReference type="ChEBI" id="CHEBI:18005"/>
        <dbReference type="ChEBI" id="CHEBI:28938"/>
        <dbReference type="ChEBI" id="CHEBI:57981"/>
    </reaction>
    <physiologicalReaction direction="left-to-right" evidence="22">
        <dbReference type="Rhea" id="RHEA:70964"/>
    </physiologicalReaction>
</comment>
<evidence type="ECO:0000256" key="18">
    <source>
        <dbReference type="ARBA" id="ARBA00039751"/>
    </source>
</evidence>
<keyword evidence="9" id="KW-0285">Flavoprotein</keyword>
<keyword evidence="31" id="KW-0732">Signal</keyword>
<keyword evidence="13" id="KW-0770">Synapse</keyword>
<dbReference type="GO" id="GO:0071949">
    <property type="term" value="F:FAD binding"/>
    <property type="evidence" value="ECO:0007669"/>
    <property type="project" value="InterPro"/>
</dbReference>
<comment type="catalytic activity">
    <reaction evidence="28">
        <text>D-valine + O2 + H2O = 3-methyl-2-oxobutanoate + H2O2 + NH4(+)</text>
        <dbReference type="Rhea" id="RHEA:78203"/>
        <dbReference type="ChEBI" id="CHEBI:11851"/>
        <dbReference type="ChEBI" id="CHEBI:15377"/>
        <dbReference type="ChEBI" id="CHEBI:15379"/>
        <dbReference type="ChEBI" id="CHEBI:16240"/>
        <dbReference type="ChEBI" id="CHEBI:28938"/>
        <dbReference type="ChEBI" id="CHEBI:74338"/>
    </reaction>
    <physiologicalReaction direction="left-to-right" evidence="28">
        <dbReference type="Rhea" id="RHEA:78204"/>
    </physiologicalReaction>
</comment>
<evidence type="ECO:0000256" key="28">
    <source>
        <dbReference type="ARBA" id="ARBA00049182"/>
    </source>
</evidence>
<keyword evidence="11 30" id="KW-0274">FAD</keyword>
<keyword evidence="10" id="KW-0702">S-nitrosylation</keyword>
<dbReference type="GO" id="GO:0005782">
    <property type="term" value="C:peroxisomal matrix"/>
    <property type="evidence" value="ECO:0007669"/>
    <property type="project" value="UniProtKB-SubCell"/>
</dbReference>
<dbReference type="AlphaFoldDB" id="A0A6F9DBA7"/>
<keyword evidence="14" id="KW-0576">Peroxisome</keyword>
<comment type="catalytic activity">
    <reaction evidence="25">
        <text>D-alanine + O2 + H2O = pyruvate + H2O2 + NH4(+)</text>
        <dbReference type="Rhea" id="RHEA:22688"/>
        <dbReference type="ChEBI" id="CHEBI:15361"/>
        <dbReference type="ChEBI" id="CHEBI:15377"/>
        <dbReference type="ChEBI" id="CHEBI:15379"/>
        <dbReference type="ChEBI" id="CHEBI:16240"/>
        <dbReference type="ChEBI" id="CHEBI:28938"/>
        <dbReference type="ChEBI" id="CHEBI:57416"/>
    </reaction>
    <physiologicalReaction direction="left-to-right" evidence="25">
        <dbReference type="Rhea" id="RHEA:22689"/>
    </physiologicalReaction>
</comment>
<evidence type="ECO:0000256" key="31">
    <source>
        <dbReference type="SAM" id="SignalP"/>
    </source>
</evidence>
<keyword evidence="15" id="KW-0966">Cell projection</keyword>
<evidence type="ECO:0000256" key="16">
    <source>
        <dbReference type="ARBA" id="ARBA00034101"/>
    </source>
</evidence>
<dbReference type="InterPro" id="IPR006076">
    <property type="entry name" value="FAD-dep_OxRdtase"/>
</dbReference>
<comment type="catalytic activity">
    <reaction evidence="26">
        <text>D-lysine + O2 + H2O = 6-amino-2-oxohexanoate + H2O2 + NH4(+)</text>
        <dbReference type="Rhea" id="RHEA:37583"/>
        <dbReference type="ChEBI" id="CHEBI:15377"/>
        <dbReference type="ChEBI" id="CHEBI:15379"/>
        <dbReference type="ChEBI" id="CHEBI:16240"/>
        <dbReference type="ChEBI" id="CHEBI:28938"/>
        <dbReference type="ChEBI" id="CHEBI:32557"/>
        <dbReference type="ChEBI" id="CHEBI:58183"/>
        <dbReference type="EC" id="1.4.3.3"/>
    </reaction>
    <physiologicalReaction direction="left-to-right" evidence="26">
        <dbReference type="Rhea" id="RHEA:37584"/>
    </physiologicalReaction>
</comment>
<evidence type="ECO:0000256" key="10">
    <source>
        <dbReference type="ARBA" id="ARBA00022799"/>
    </source>
</evidence>
<dbReference type="EMBL" id="LR784406">
    <property type="protein sequence ID" value="CAB3236655.1"/>
    <property type="molecule type" value="mRNA"/>
</dbReference>
<evidence type="ECO:0000256" key="30">
    <source>
        <dbReference type="PIRSR" id="PIRSR000189-1"/>
    </source>
</evidence>
<accession>A0A6F9DBA7</accession>
<evidence type="ECO:0000256" key="20">
    <source>
        <dbReference type="ARBA" id="ARBA00047579"/>
    </source>
</evidence>
<evidence type="ECO:0000256" key="6">
    <source>
        <dbReference type="ARBA" id="ARBA00022490"/>
    </source>
</evidence>
<dbReference type="SUPFAM" id="SSF54373">
    <property type="entry name" value="FAD-linked reductases, C-terminal domain"/>
    <property type="match status" value="1"/>
</dbReference>
<evidence type="ECO:0000256" key="2">
    <source>
        <dbReference type="ARBA" id="ARBA00004253"/>
    </source>
</evidence>
<comment type="catalytic activity">
    <reaction evidence="23">
        <text>D-methionine + O2 + H2O = 4-methylsulfanyl-2-oxobutanoate + H2O2 + NH4(+)</text>
        <dbReference type="Rhea" id="RHEA:78207"/>
        <dbReference type="ChEBI" id="CHEBI:15377"/>
        <dbReference type="ChEBI" id="CHEBI:15379"/>
        <dbReference type="ChEBI" id="CHEBI:16240"/>
        <dbReference type="ChEBI" id="CHEBI:16723"/>
        <dbReference type="ChEBI" id="CHEBI:28938"/>
        <dbReference type="ChEBI" id="CHEBI:57932"/>
    </reaction>
    <physiologicalReaction direction="left-to-right" evidence="23">
        <dbReference type="Rhea" id="RHEA:78208"/>
    </physiologicalReaction>
</comment>
<comment type="similarity">
    <text evidence="5">Belongs to the DAMOX/DASOX family.</text>
</comment>
<name>A0A6F9DBA7_9ASCI</name>
<evidence type="ECO:0000256" key="11">
    <source>
        <dbReference type="ARBA" id="ARBA00022827"/>
    </source>
</evidence>
<dbReference type="InterPro" id="IPR006181">
    <property type="entry name" value="D-amino_acid_oxidase_CS"/>
</dbReference>
<feature type="binding site" evidence="30">
    <location>
        <position position="347"/>
    </location>
    <ligand>
        <name>D-dopa</name>
        <dbReference type="ChEBI" id="CHEBI:149689"/>
    </ligand>
</feature>
<keyword evidence="12" id="KW-0560">Oxidoreductase</keyword>
<dbReference type="Gene3D" id="3.40.50.720">
    <property type="entry name" value="NAD(P)-binding Rossmann-like Domain"/>
    <property type="match status" value="1"/>
</dbReference>
<evidence type="ECO:0000256" key="8">
    <source>
        <dbReference type="ARBA" id="ARBA00022553"/>
    </source>
</evidence>
<dbReference type="GO" id="GO:0005829">
    <property type="term" value="C:cytosol"/>
    <property type="evidence" value="ECO:0007669"/>
    <property type="project" value="UniProtKB-SubCell"/>
</dbReference>
<comment type="catalytic activity">
    <reaction evidence="27">
        <text>D-cysteine + O2 + H2O = 2-oxo-3-sulfanylpropanoate + H2O2 + NH4(+)</text>
        <dbReference type="Rhea" id="RHEA:78791"/>
        <dbReference type="ChEBI" id="CHEBI:15377"/>
        <dbReference type="ChEBI" id="CHEBI:15379"/>
        <dbReference type="ChEBI" id="CHEBI:16240"/>
        <dbReference type="ChEBI" id="CHEBI:28938"/>
        <dbReference type="ChEBI" id="CHEBI:35236"/>
        <dbReference type="ChEBI" id="CHEBI:57678"/>
    </reaction>
    <physiologicalReaction direction="left-to-right" evidence="27">
        <dbReference type="Rhea" id="RHEA:78792"/>
    </physiologicalReaction>
</comment>
<feature type="signal peptide" evidence="31">
    <location>
        <begin position="1"/>
        <end position="22"/>
    </location>
</feature>
<evidence type="ECO:0000256" key="29">
    <source>
        <dbReference type="ARBA" id="ARBA00049287"/>
    </source>
</evidence>
<evidence type="ECO:0000256" key="4">
    <source>
        <dbReference type="ARBA" id="ARBA00004613"/>
    </source>
</evidence>
<reference evidence="33" key="1">
    <citation type="submission" date="2020-04" db="EMBL/GenBank/DDBJ databases">
        <authorList>
            <person name="Neveu A P."/>
        </authorList>
    </citation>
    <scope>NUCLEOTIDE SEQUENCE</scope>
    <source>
        <tissue evidence="33">Whole embryo</tissue>
    </source>
</reference>
<comment type="subcellular location">
    <subcellularLocation>
        <location evidence="3">Cytoplasm</location>
        <location evidence="3">Cytosol</location>
    </subcellularLocation>
    <subcellularLocation>
        <location evidence="2">Peroxisome matrix</location>
    </subcellularLocation>
    <subcellularLocation>
        <location evidence="16">Presynaptic active zone</location>
    </subcellularLocation>
    <subcellularLocation>
        <location evidence="4">Secreted</location>
    </subcellularLocation>
</comment>
<evidence type="ECO:0000256" key="5">
    <source>
        <dbReference type="ARBA" id="ARBA00006730"/>
    </source>
</evidence>
<dbReference type="PIRSF" id="PIRSF000189">
    <property type="entry name" value="D-aa_oxidase"/>
    <property type="match status" value="1"/>
</dbReference>
<dbReference type="GO" id="GO:0048786">
    <property type="term" value="C:presynaptic active zone"/>
    <property type="evidence" value="ECO:0007669"/>
    <property type="project" value="UniProtKB-SubCell"/>
</dbReference>
<proteinExistence type="evidence at transcript level"/>
<dbReference type="Gene3D" id="3.30.9.10">
    <property type="entry name" value="D-Amino Acid Oxidase, subunit A, domain 2"/>
    <property type="match status" value="1"/>
</dbReference>
<dbReference type="PANTHER" id="PTHR11530">
    <property type="entry name" value="D-AMINO ACID OXIDASE"/>
    <property type="match status" value="1"/>
</dbReference>
<keyword evidence="7" id="KW-0964">Secreted</keyword>
<evidence type="ECO:0000256" key="25">
    <source>
        <dbReference type="ARBA" id="ARBA00048711"/>
    </source>
</evidence>